<dbReference type="AlphaFoldDB" id="A0A2V4MVM8"/>
<sequence length="171" mass="18216">MNALRRLLRKLVSAPAPLGADIVSDEALYRSGLREAIWPQMGAAVMKVQHLLAGLPDDTEGVDIGIHPDPEQSGSFTVMAHVFGPDLYALNKAVEPYRELLCVRMTGAGPVPPVPLPAPFGVDFATNDIICDVAADWVTEVWFHADGPLSGAGNVIFGEEGYGASLPRKLA</sequence>
<dbReference type="RefSeq" id="WP_110797154.1">
    <property type="nucleotide sequence ID" value="NZ_KZ826492.1"/>
</dbReference>
<evidence type="ECO:0000313" key="1">
    <source>
        <dbReference type="EMBL" id="PYC46484.1"/>
    </source>
</evidence>
<dbReference type="Proteomes" id="UP000248012">
    <property type="component" value="Unassembled WGS sequence"/>
</dbReference>
<organism evidence="1 2">
    <name type="scientific">Litorivita pollutaquae</name>
    <dbReference type="NCBI Taxonomy" id="2200892"/>
    <lineage>
        <taxon>Bacteria</taxon>
        <taxon>Pseudomonadati</taxon>
        <taxon>Pseudomonadota</taxon>
        <taxon>Alphaproteobacteria</taxon>
        <taxon>Rhodobacterales</taxon>
        <taxon>Paracoccaceae</taxon>
        <taxon>Litorivita</taxon>
    </lineage>
</organism>
<evidence type="ECO:0000313" key="2">
    <source>
        <dbReference type="Proteomes" id="UP000248012"/>
    </source>
</evidence>
<proteinExistence type="predicted"/>
<dbReference type="OrthoDB" id="1440810at2"/>
<keyword evidence="2" id="KW-1185">Reference proteome</keyword>
<reference evidence="1 2" key="1">
    <citation type="submission" date="2018-05" db="EMBL/GenBank/DDBJ databases">
        <title>Oceanovita maritima gen. nov., sp. nov., a marine bacterium in the family Rhodobacteraceae isolated from surface seawater of Lundu port Xiamen, China.</title>
        <authorList>
            <person name="Hetharua B.H."/>
            <person name="Min D."/>
            <person name="Liao H."/>
            <person name="Tian Y."/>
        </authorList>
    </citation>
    <scope>NUCLEOTIDE SEQUENCE [LARGE SCALE GENOMIC DNA]</scope>
    <source>
        <strain evidence="1 2">FSX-11</strain>
    </source>
</reference>
<gene>
    <name evidence="1" type="ORF">DI396_15220</name>
</gene>
<name>A0A2V4MVM8_9RHOB</name>
<dbReference type="Pfam" id="PF19926">
    <property type="entry name" value="DUF6389"/>
    <property type="match status" value="1"/>
</dbReference>
<protein>
    <submittedName>
        <fullName evidence="1">Uncharacterized protein</fullName>
    </submittedName>
</protein>
<comment type="caution">
    <text evidence="1">The sequence shown here is derived from an EMBL/GenBank/DDBJ whole genome shotgun (WGS) entry which is preliminary data.</text>
</comment>
<dbReference type="InterPro" id="IPR045661">
    <property type="entry name" value="DUF6389"/>
</dbReference>
<dbReference type="EMBL" id="QFVT01000013">
    <property type="protein sequence ID" value="PYC46484.1"/>
    <property type="molecule type" value="Genomic_DNA"/>
</dbReference>
<accession>A0A2V4MVM8</accession>